<dbReference type="RefSeq" id="WP_225426951.1">
    <property type="nucleotide sequence ID" value="NZ_BJVK01000043.1"/>
</dbReference>
<sequence length="330" mass="37661">MDKGEIIEAEVMPVNKNDRNGLTTFNPTNQRDYFNMFVAFIDATPNTLRTYKTSLKQWFKFTQEHNIQQPKPEDVKLYRKELQDAGKRATTVQNYIMAVKQFFKWTEEAGIYRDIAKHVKGVRISTEHKKDYLTSKQARKILLAIDRTSVKGERDYAMLVLMLTMGLRTVEVSRSNIEDMRASGDTTVLYVQGKGHDEKDAPVRMPEHVENAIREYLKARGNISPKEPLFTSTSHNNAGQRLTTRSISGTVKSCFKQAGFNSDRLTAHSTRHTAATLNLLNGGTLEETQQLLRHANLQTTEIYAHHLTAIKNKSSNRVDNAIFGKDMQTY</sequence>
<keyword evidence="9" id="KW-1185">Reference proteome</keyword>
<name>A0A511DWS1_LENKE</name>
<dbReference type="EMBL" id="BJVK01000043">
    <property type="protein sequence ID" value="GEL29282.1"/>
    <property type="molecule type" value="Genomic_DNA"/>
</dbReference>
<evidence type="ECO:0000259" key="7">
    <source>
        <dbReference type="PROSITE" id="PS51900"/>
    </source>
</evidence>
<dbReference type="InterPro" id="IPR010998">
    <property type="entry name" value="Integrase_recombinase_N"/>
</dbReference>
<dbReference type="Gene3D" id="1.10.443.10">
    <property type="entry name" value="Intergrase catalytic core"/>
    <property type="match status" value="1"/>
</dbReference>
<evidence type="ECO:0000259" key="6">
    <source>
        <dbReference type="PROSITE" id="PS51898"/>
    </source>
</evidence>
<dbReference type="Pfam" id="PF00589">
    <property type="entry name" value="Phage_integrase"/>
    <property type="match status" value="1"/>
</dbReference>
<accession>A0A511DWS1</accession>
<dbReference type="PROSITE" id="PS51898">
    <property type="entry name" value="TYR_RECOMBINASE"/>
    <property type="match status" value="1"/>
</dbReference>
<dbReference type="InterPro" id="IPR004107">
    <property type="entry name" value="Integrase_SAM-like_N"/>
</dbReference>
<dbReference type="GO" id="GO:0006310">
    <property type="term" value="P:DNA recombination"/>
    <property type="evidence" value="ECO:0007669"/>
    <property type="project" value="UniProtKB-KW"/>
</dbReference>
<dbReference type="Proteomes" id="UP000321893">
    <property type="component" value="Unassembled WGS sequence"/>
</dbReference>
<keyword evidence="3 5" id="KW-0238">DNA-binding</keyword>
<evidence type="ECO:0000256" key="2">
    <source>
        <dbReference type="ARBA" id="ARBA00022908"/>
    </source>
</evidence>
<keyword evidence="4" id="KW-0233">DNA recombination</keyword>
<dbReference type="InterPro" id="IPR050090">
    <property type="entry name" value="Tyrosine_recombinase_XerCD"/>
</dbReference>
<dbReference type="Pfam" id="PF02899">
    <property type="entry name" value="Phage_int_SAM_1"/>
    <property type="match status" value="1"/>
</dbReference>
<dbReference type="PANTHER" id="PTHR30349">
    <property type="entry name" value="PHAGE INTEGRASE-RELATED"/>
    <property type="match status" value="1"/>
</dbReference>
<comment type="similarity">
    <text evidence="1">Belongs to the 'phage' integrase family.</text>
</comment>
<dbReference type="PANTHER" id="PTHR30349:SF41">
    <property type="entry name" value="INTEGRASE_RECOMBINASE PROTEIN MJ0367-RELATED"/>
    <property type="match status" value="1"/>
</dbReference>
<dbReference type="PROSITE" id="PS51900">
    <property type="entry name" value="CB"/>
    <property type="match status" value="1"/>
</dbReference>
<feature type="domain" description="Core-binding (CB)" evidence="7">
    <location>
        <begin position="28"/>
        <end position="107"/>
    </location>
</feature>
<evidence type="ECO:0000256" key="5">
    <source>
        <dbReference type="PROSITE-ProRule" id="PRU01248"/>
    </source>
</evidence>
<dbReference type="InterPro" id="IPR002104">
    <property type="entry name" value="Integrase_catalytic"/>
</dbReference>
<evidence type="ECO:0000256" key="4">
    <source>
        <dbReference type="ARBA" id="ARBA00023172"/>
    </source>
</evidence>
<evidence type="ECO:0000313" key="9">
    <source>
        <dbReference type="Proteomes" id="UP000321893"/>
    </source>
</evidence>
<dbReference type="InterPro" id="IPR044068">
    <property type="entry name" value="CB"/>
</dbReference>
<dbReference type="Gene3D" id="1.10.150.130">
    <property type="match status" value="1"/>
</dbReference>
<proteinExistence type="inferred from homology"/>
<comment type="caution">
    <text evidence="8">The sequence shown here is derived from an EMBL/GenBank/DDBJ whole genome shotgun (WGS) entry which is preliminary data.</text>
</comment>
<evidence type="ECO:0000313" key="8">
    <source>
        <dbReference type="EMBL" id="GEL29282.1"/>
    </source>
</evidence>
<dbReference type="SUPFAM" id="SSF56349">
    <property type="entry name" value="DNA breaking-rejoining enzymes"/>
    <property type="match status" value="1"/>
</dbReference>
<reference evidence="8" key="1">
    <citation type="submission" date="2019-07" db="EMBL/GenBank/DDBJ databases">
        <title>Whole genome shotgun sequence of Lactobacillus kefiri NBRC 15888.</title>
        <authorList>
            <person name="Hosoyama A."/>
            <person name="Uohara A."/>
            <person name="Ohji S."/>
            <person name="Ichikawa N."/>
        </authorList>
    </citation>
    <scope>NUCLEOTIDE SEQUENCE [LARGE SCALE GENOMIC DNA]</scope>
    <source>
        <strain evidence="8">NBRC 15888</strain>
    </source>
</reference>
<evidence type="ECO:0000256" key="3">
    <source>
        <dbReference type="ARBA" id="ARBA00023125"/>
    </source>
</evidence>
<keyword evidence="2" id="KW-0229">DNA integration</keyword>
<evidence type="ECO:0000256" key="1">
    <source>
        <dbReference type="ARBA" id="ARBA00008857"/>
    </source>
</evidence>
<dbReference type="InterPro" id="IPR011010">
    <property type="entry name" value="DNA_brk_join_enz"/>
</dbReference>
<dbReference type="GO" id="GO:0015074">
    <property type="term" value="P:DNA integration"/>
    <property type="evidence" value="ECO:0007669"/>
    <property type="project" value="UniProtKB-KW"/>
</dbReference>
<dbReference type="InterPro" id="IPR013762">
    <property type="entry name" value="Integrase-like_cat_sf"/>
</dbReference>
<organism evidence="8 9">
    <name type="scientific">Lentilactobacillus kefiri</name>
    <name type="common">Lactobacillus kefiri</name>
    <dbReference type="NCBI Taxonomy" id="33962"/>
    <lineage>
        <taxon>Bacteria</taxon>
        <taxon>Bacillati</taxon>
        <taxon>Bacillota</taxon>
        <taxon>Bacilli</taxon>
        <taxon>Lactobacillales</taxon>
        <taxon>Lactobacillaceae</taxon>
        <taxon>Lentilactobacillus</taxon>
    </lineage>
</organism>
<dbReference type="AlphaFoldDB" id="A0A511DWS1"/>
<gene>
    <name evidence="8" type="primary">xerC</name>
    <name evidence="8" type="ORF">LKE01_21020</name>
</gene>
<dbReference type="STRING" id="1423764.FC95_GL001065"/>
<protein>
    <submittedName>
        <fullName evidence="8">Tyrosine recombinase XerC</fullName>
    </submittedName>
</protein>
<dbReference type="GO" id="GO:0003677">
    <property type="term" value="F:DNA binding"/>
    <property type="evidence" value="ECO:0007669"/>
    <property type="project" value="UniProtKB-UniRule"/>
</dbReference>
<feature type="domain" description="Tyr recombinase" evidence="6">
    <location>
        <begin position="128"/>
        <end position="317"/>
    </location>
</feature>